<feature type="signal peptide" evidence="1">
    <location>
        <begin position="1"/>
        <end position="26"/>
    </location>
</feature>
<sequence length="136" mass="14262">MTIARGLAAGAMFAGVALGLAAPASGDPLNGHYIETETYPDGHQVNSDWYFTPCGDGCAQIQHLGQAHLVDGKWTLDGHGGVSCEQGGDIPKAIHFVYSWDANTLDGTVQITNNVDACGNPKGYQETNQLHLAPAP</sequence>
<proteinExistence type="predicted"/>
<gene>
    <name evidence="2" type="ORF">MCOO_01500</name>
</gene>
<dbReference type="Proteomes" id="UP000465866">
    <property type="component" value="Chromosome"/>
</dbReference>
<dbReference type="KEGG" id="mcoo:MCOO_01500"/>
<protein>
    <recommendedName>
        <fullName evidence="4">Secreted protein</fullName>
    </recommendedName>
</protein>
<evidence type="ECO:0000256" key="1">
    <source>
        <dbReference type="SAM" id="SignalP"/>
    </source>
</evidence>
<feature type="chain" id="PRO_5029572726" description="Secreted protein" evidence="1">
    <location>
        <begin position="27"/>
        <end position="136"/>
    </location>
</feature>
<reference evidence="2 3" key="1">
    <citation type="journal article" date="2019" name="Emerg. Microbes Infect.">
        <title>Comprehensive subspecies identification of 175 nontuberculous mycobacteria species based on 7547 genomic profiles.</title>
        <authorList>
            <person name="Matsumoto Y."/>
            <person name="Kinjo T."/>
            <person name="Motooka D."/>
            <person name="Nabeya D."/>
            <person name="Jung N."/>
            <person name="Uechi K."/>
            <person name="Horii T."/>
            <person name="Iida T."/>
            <person name="Fujita J."/>
            <person name="Nakamura S."/>
        </authorList>
    </citation>
    <scope>NUCLEOTIDE SEQUENCE [LARGE SCALE GENOMIC DNA]</scope>
    <source>
        <strain evidence="2 3">JCM 12404</strain>
    </source>
</reference>
<evidence type="ECO:0008006" key="4">
    <source>
        <dbReference type="Google" id="ProtNLM"/>
    </source>
</evidence>
<evidence type="ECO:0000313" key="2">
    <source>
        <dbReference type="EMBL" id="BBX44135.1"/>
    </source>
</evidence>
<dbReference type="EMBL" id="AP022569">
    <property type="protein sequence ID" value="BBX44135.1"/>
    <property type="molecule type" value="Genomic_DNA"/>
</dbReference>
<organism evidence="2 3">
    <name type="scientific">Mycobacterium cookii</name>
    <dbReference type="NCBI Taxonomy" id="1775"/>
    <lineage>
        <taxon>Bacteria</taxon>
        <taxon>Bacillati</taxon>
        <taxon>Actinomycetota</taxon>
        <taxon>Actinomycetes</taxon>
        <taxon>Mycobacteriales</taxon>
        <taxon>Mycobacteriaceae</taxon>
        <taxon>Mycobacterium</taxon>
    </lineage>
</organism>
<accession>A0A7I7KPW7</accession>
<dbReference type="RefSeq" id="WP_163774428.1">
    <property type="nucleotide sequence ID" value="NZ_AP022569.1"/>
</dbReference>
<dbReference type="AlphaFoldDB" id="A0A7I7KPW7"/>
<name>A0A7I7KPW7_9MYCO</name>
<keyword evidence="1" id="KW-0732">Signal</keyword>
<keyword evidence="3" id="KW-1185">Reference proteome</keyword>
<evidence type="ECO:0000313" key="3">
    <source>
        <dbReference type="Proteomes" id="UP000465866"/>
    </source>
</evidence>